<dbReference type="InterPro" id="IPR046673">
    <property type="entry name" value="ToxA_N"/>
</dbReference>
<evidence type="ECO:0000313" key="3">
    <source>
        <dbReference type="Proteomes" id="UP001320513"/>
    </source>
</evidence>
<dbReference type="RefSeq" id="WP_243244257.1">
    <property type="nucleotide sequence ID" value="NZ_LOHG01000001.1"/>
</dbReference>
<protein>
    <recommendedName>
        <fullName evidence="1">Dermonecrotic toxin N-terminal domain-containing protein</fullName>
    </recommendedName>
</protein>
<name>A0ABS9ZD80_9PSED</name>
<sequence>MFRDIALPASATSSGTEEPRVFRPSISAIREHVARQDADRILDQFAERFTEDNYFPEGGDGLLFAMLTLLPQWSVNMGIVVVDSEGGTLVSYLKGNDWTVVEQTITFVQRDDGSYSAPGSALTYLTESLFWVLCSQIPSTSEIGRYGDDISVESRIATLRGQISRASRMERALLFEALMADAHISKSGSTDIKLNPYLPFWTSSPQDWPLALWSLHEVNPQLPVARLEDLLLSLPLTDDQQADLLNNATLPETFFEALQESLHEWSHYRAIDGLRHTRVYDAQTDDLARTLAGGLLKDRLARDLVITEYEESRYQPLGPNDNPVILVQAGKGVYGREDEEGGVIRPVERGTDSFYLAILAQLRAYELHALGLESDQDVNDLRAVIAGLASEGDRGMLYLEGVSNTSEQLLPDWIQQASSEDMLAWKAAMQAYSQAVLEAQAPGFIDVSAYGEPRELRNYVREKLSARLSFDHGLALSPDEIFIVTRHVSTEFSFAVDTEYGFADSSEPVDVIPTAQARDLIELCLENLSITDLNFLLTGQAFDSARRPISQLTPTYLFNLVRDLNVGESYLEFLSTRLLTSPEGQWCKEHYALVMQAQMRIDALEAKMAGDFREGVDWPAGHDDRGYKWVQAVLDHPVDDDARALVDGHRVAVEKIQINRVPLDGLLIIRQASSYFGSPIVVYIPQMPDGRCFWALNRLIDLRSILQDPVNLEHVIDLAAPEYRDKIRDMLVNHWHMLGIETTPFSRSFLEASYKTQVNRVVAAVNQQTSTTSEKNWESAWEIIRFVGETVLAFTPFKVAFPIAALRSLYAITQGVQSTQNGEQEGSLYFVEAALFLLDALGPNPKIKPSKVRSSGFSSLRSSKALAHSPEGLKLRTDGVYSGVYEVKKSGVPTSFYVKDAGKTYPVRYDRDYATWRLIDPRRPDAYYQAPISFEGGVWTHAKVGLLGGGRKAVKAPTPGPSGASGAPKRYTLDVAGFENSKPFKKADPHIQDALRQSVERVTEKYIERGGGKFHGYEEKGTGRYISTFDLTGIPGGKGRGPWRLQVIERVVLDENGQVVKVPGQPGVLEFDKLLPSH</sequence>
<dbReference type="Pfam" id="PF20178">
    <property type="entry name" value="ToxA_N"/>
    <property type="match status" value="1"/>
</dbReference>
<accession>A0ABS9ZD80</accession>
<evidence type="ECO:0000313" key="2">
    <source>
        <dbReference type="EMBL" id="MCI8208332.1"/>
    </source>
</evidence>
<organism evidence="2 3">
    <name type="scientific">Pseudomonas maioricensis</name>
    <dbReference type="NCBI Taxonomy" id="1766623"/>
    <lineage>
        <taxon>Bacteria</taxon>
        <taxon>Pseudomonadati</taxon>
        <taxon>Pseudomonadota</taxon>
        <taxon>Gammaproteobacteria</taxon>
        <taxon>Pseudomonadales</taxon>
        <taxon>Pseudomonadaceae</taxon>
        <taxon>Pseudomonas</taxon>
    </lineage>
</organism>
<feature type="domain" description="Dermonecrotic toxin N-terminal" evidence="1">
    <location>
        <begin position="455"/>
        <end position="690"/>
    </location>
</feature>
<dbReference type="Proteomes" id="UP001320513">
    <property type="component" value="Unassembled WGS sequence"/>
</dbReference>
<proteinExistence type="predicted"/>
<evidence type="ECO:0000259" key="1">
    <source>
        <dbReference type="Pfam" id="PF20178"/>
    </source>
</evidence>
<dbReference type="EMBL" id="LOHG01000001">
    <property type="protein sequence ID" value="MCI8208332.1"/>
    <property type="molecule type" value="Genomic_DNA"/>
</dbReference>
<reference evidence="2 3" key="1">
    <citation type="submission" date="2015-12" db="EMBL/GenBank/DDBJ databases">
        <title>Phylogenomics in the description of a new species in the Pseudomonas syringae group.</title>
        <authorList>
            <person name="Busquets A."/>
            <person name="Gomila M."/>
            <person name="Beiki F."/>
            <person name="Rahimian H."/>
            <person name="Mulet M."/>
            <person name="Sanchez D."/>
            <person name="Garcia-Valdes E."/>
            <person name="Lalucat J."/>
        </authorList>
    </citation>
    <scope>NUCLEOTIDE SEQUENCE [LARGE SCALE GENOMIC DNA]</scope>
    <source>
        <strain evidence="2 3">S25</strain>
    </source>
</reference>
<comment type="caution">
    <text evidence="2">The sequence shown here is derived from an EMBL/GenBank/DDBJ whole genome shotgun (WGS) entry which is preliminary data.</text>
</comment>
<gene>
    <name evidence="2" type="ORF">AUC61_02185</name>
</gene>
<keyword evidence="3" id="KW-1185">Reference proteome</keyword>